<evidence type="ECO:0000259" key="2">
    <source>
        <dbReference type="SMART" id="SM00089"/>
    </source>
</evidence>
<dbReference type="Pfam" id="PF13573">
    <property type="entry name" value="SprB"/>
    <property type="match status" value="8"/>
</dbReference>
<evidence type="ECO:0000259" key="3">
    <source>
        <dbReference type="SMART" id="SM00736"/>
    </source>
</evidence>
<organism evidence="4 5">
    <name type="scientific">Spirosoma oryzae</name>
    <dbReference type="NCBI Taxonomy" id="1469603"/>
    <lineage>
        <taxon>Bacteria</taxon>
        <taxon>Pseudomonadati</taxon>
        <taxon>Bacteroidota</taxon>
        <taxon>Cytophagia</taxon>
        <taxon>Cytophagales</taxon>
        <taxon>Cytophagaceae</taxon>
        <taxon>Spirosoma</taxon>
    </lineage>
</organism>
<evidence type="ECO:0000256" key="1">
    <source>
        <dbReference type="SAM" id="MobiDB-lite"/>
    </source>
</evidence>
<dbReference type="SUPFAM" id="SSF49373">
    <property type="entry name" value="Invasin/intimin cell-adhesion fragments"/>
    <property type="match status" value="1"/>
</dbReference>
<dbReference type="GO" id="GO:0005975">
    <property type="term" value="P:carbohydrate metabolic process"/>
    <property type="evidence" value="ECO:0007669"/>
    <property type="project" value="UniProtKB-ARBA"/>
</dbReference>
<feature type="region of interest" description="Disordered" evidence="1">
    <location>
        <begin position="2148"/>
        <end position="2169"/>
    </location>
</feature>
<feature type="domain" description="PKD/Chitinase" evidence="2">
    <location>
        <begin position="1290"/>
        <end position="1359"/>
    </location>
</feature>
<dbReference type="Pfam" id="PF18676">
    <property type="entry name" value="MBG_2"/>
    <property type="match status" value="1"/>
</dbReference>
<dbReference type="GO" id="GO:0005509">
    <property type="term" value="F:calcium ion binding"/>
    <property type="evidence" value="ECO:0007669"/>
    <property type="project" value="InterPro"/>
</dbReference>
<feature type="domain" description="PKD/Chitinase" evidence="2">
    <location>
        <begin position="1063"/>
        <end position="1134"/>
    </location>
</feature>
<dbReference type="Pfam" id="PF12733">
    <property type="entry name" value="Cadherin-like"/>
    <property type="match status" value="1"/>
</dbReference>
<sequence length="2355" mass="241244">MLFVYKRSYYLLWWMLLVSVSVLAKPRPSVHSTPARYAGLSSNRGINGPIGLPINPLVFNGTNQYARVPFKQGMDFSTGTIELWLRPDWGAGTRRANPCIVAARIVGGATTTRYSFHINNNLRAIGLYNGYGYNTLPFNFVTGTWYHVAFVMGETNTEIFIDGNSIGFTNNAINTSVENLDFKIGTAEDEGHPLFELELFKGAFDELRVWNVERTQQEIQNNMNAPISPTAAGIHAYYPIDAGINCMDELKDYGPNKFTGKLGNYSPIITPSQTDVSCFGGSNGSASASVRSGIAPYKYAWSTNAGDVNSISSLKPGTYSLTVTDAQGCKATQDYTILQPTEAVGATGTTTDVSCLGGSNGSIDLTPSGGTAPYTFSWSDDATTEDRSGLTAGKYSVTITDANGCAIASDFIINQPATAVAITAATQTEVSCFGGSNGSATVSVNGGTGSYSYGWSPSVGKGETVTGLLAGKYSVTVTDGNGCLATHNFTITQPDALVITDSQTNPSAYGLANGSATASVSGGTAPYTYLWSSGGTGATATGLSAGTYTVTVTDNNKCEKTLTYTLTQPAASSDNSMSNLVVSGGSLTPAFASGTLMYSASVEYATESIVLTPTVDINATVKINGKSVTNQSTVNVPLTIGSNTITIEVTAQDGTTKTYTLTVTRNQGGQTITFNAISAKIYGDAAFNLGAIASSGLSISYESGNPAVATVDAAGNVQIIKAGTVEFTAAQQGNGSYAAATSVKQTLVVKPAPLTIQADNQCKSGSDLPKLTLTYTGFVKDETALNLLKRPTVTTTATAESQAGNYPITVTDAESDNYAIKYIDGTLTIADATLSASGSISCKEPTVTLTATGGASYALSDGQTSKTGEFTVNKEGEYTVTVTTADGCVATDKVTVLAFTSTPQVTLTNDGPLTCANSAVTLTASPMVSETYCGKISYAYSGPGLVDSNASFGTTTVNAAGVYSVTLTDDYGCKATAETKVEVDQEVTTVVLTSDGSLSCMKTSVTLTATGGVSYQFDGGVDAQQDNTAIVTKPGTYSVKAKAANGCTATQQVVVTGDQTAPTAGLTDNGPLTCDRPTVLLTASGGKTYQFSTGTTALGENTATVQEAGIYSVTVTAVNGCTAVATTTVIGDQTVPTAELSNSGPITCANNVVTLTATGKGSYRFSQGADQVANGNTATVATAGTYSVTVTAANGCTAIAYNTVVDDQQVPVITLTGDGLLSCNKASVLLTASGGSSYRFSTGANQIANGNTASVSTAGTYSVTVTAANGCMATRMITVDQSAALVAGTGGQTNVSGNGGNNGSATVSVSGGTGSYSYSWSPSGGTTATATGLVAGTYTVTVTDANSCQTTQSFIITQPDALAADGKGSSQTNVSGNGGNNGSATVAVTGGVGPYTYSWSPSGGTAATASGLSAGTYVVTVTDANGNKTTQTFVITQPDALIVSGGSSQTNVSGNGGSNGSITAVVTGGVGPYTYSWSPTGGSAATASGLSAGVYTVTITDAKGNVTKQVFSLTQPAALVAGVGSQTNVSGNGASNGGATVSVVGGVGPYTYSWSPSGGTEATASGLSAGTYTVTVTDANGNVTTQVFVINQSPLLTASALVTEKEPILVTASGCAGTISWTVQGGTGVANGAVYTLSQPANYTLTARCTVGNDISVESTPLLVSIRPGNFAIASVNTVNCQLVDASRGEYWVTFTPVYSGLSGNPASFSIINEIVSTTATAPYTVRLYADNPVVTLVATQADGNQAQFAYSWRAICAGNTTANRAPVVTTIPDQQLVQDQPYQLDLTSYFADPDGQILTFTTSQLPAGLNLSGGRISGRPTGPGVSDVTVTALDPAGLQVSTSVRLRITAASEPSTTDFSITGVSNVTCVAVSASERRVSFSPIYSGLNGTAIRFRVVNEIDATTEPGPYTIRLYTDNPVVKLEAVQSGVTATYSYAWLNSCTNPTPPVVTNRPPVVSIPLVSQTATVGQGYSLYISRNTFTDPDGGALILTAEGLPAGLTYSTSLSGVTGTPASVGTSTIWITATDPGGLSVRTSFELTVKESTVVVNPPTESTPPTTDFAITGVSNVTCVAVGASERRVSFSPIYSGLNGTPIRFRVVNEIDATTDAGPYAIRLYTDNPVVKLEAVQSGVTATYSYAWLSTCDTPTPSPTPTPQTPSTPPVVTTPVTPPSTEFAITGVTTVSCEPITASERRVTFTPQYTGAGSGPISFRVVNEVDATTAAGPYTIRLYTDNPVVTLQAEQATQVASFRYEWLKACSPNGRQGSLEAVVPLQVTVFGNPVIGESVSVSISGADGQAVQVRVVDLLGNTVHHQSISQAGSIERLSVPLGRSQGVLLLRVSTPSQQQQIKLIRP</sequence>
<feature type="domain" description="PKD/Chitinase" evidence="2">
    <location>
        <begin position="496"/>
        <end position="569"/>
    </location>
</feature>
<feature type="compositionally biased region" description="Pro residues" evidence="1">
    <location>
        <begin position="2149"/>
        <end position="2162"/>
    </location>
</feature>
<dbReference type="SUPFAM" id="SSF49313">
    <property type="entry name" value="Cadherin-like"/>
    <property type="match status" value="2"/>
</dbReference>
<feature type="domain" description="PKD/Chitinase" evidence="2">
    <location>
        <begin position="987"/>
        <end position="1060"/>
    </location>
</feature>
<feature type="domain" description="Dystroglycan-type cadherin-like" evidence="3">
    <location>
        <begin position="1957"/>
        <end position="2049"/>
    </location>
</feature>
<dbReference type="SMART" id="SM00736">
    <property type="entry name" value="CADG"/>
    <property type="match status" value="2"/>
</dbReference>
<feature type="domain" description="PKD/Chitinase" evidence="2">
    <location>
        <begin position="829"/>
        <end position="901"/>
    </location>
</feature>
<dbReference type="InterPro" id="IPR035986">
    <property type="entry name" value="PKD_dom_sf"/>
</dbReference>
<dbReference type="Gene3D" id="3.30.160.710">
    <property type="match status" value="1"/>
</dbReference>
<protein>
    <submittedName>
        <fullName evidence="4">Putative secreted protein (Por secretion system target)</fullName>
    </submittedName>
</protein>
<dbReference type="OrthoDB" id="355609at2"/>
<dbReference type="InterPro" id="IPR015919">
    <property type="entry name" value="Cadherin-like_sf"/>
</dbReference>
<feature type="domain" description="PKD/Chitinase" evidence="2">
    <location>
        <begin position="1371"/>
        <end position="1438"/>
    </location>
</feature>
<keyword evidence="5" id="KW-1185">Reference proteome</keyword>
<evidence type="ECO:0000313" key="5">
    <source>
        <dbReference type="Proteomes" id="UP000238375"/>
    </source>
</evidence>
<feature type="domain" description="PKD/Chitinase" evidence="2">
    <location>
        <begin position="902"/>
        <end position="986"/>
    </location>
</feature>
<dbReference type="Gene3D" id="2.60.40.1080">
    <property type="match status" value="1"/>
</dbReference>
<dbReference type="InterPro" id="IPR025667">
    <property type="entry name" value="SprB_repeat"/>
</dbReference>
<reference evidence="4 5" key="1">
    <citation type="submission" date="2018-03" db="EMBL/GenBank/DDBJ databases">
        <title>Genomic Encyclopedia of Archaeal and Bacterial Type Strains, Phase II (KMG-II): from individual species to whole genera.</title>
        <authorList>
            <person name="Goeker M."/>
        </authorList>
    </citation>
    <scope>NUCLEOTIDE SEQUENCE [LARGE SCALE GENOMIC DNA]</scope>
    <source>
        <strain evidence="4 5">DSM 28354</strain>
    </source>
</reference>
<dbReference type="SUPFAM" id="SSF50960">
    <property type="entry name" value="TolB, C-terminal domain"/>
    <property type="match status" value="1"/>
</dbReference>
<dbReference type="SMART" id="SM00089">
    <property type="entry name" value="PKD"/>
    <property type="match status" value="10"/>
</dbReference>
<feature type="domain" description="PKD/Chitinase" evidence="2">
    <location>
        <begin position="1526"/>
        <end position="1594"/>
    </location>
</feature>
<accession>A0A2T0SSX6</accession>
<dbReference type="InterPro" id="IPR041286">
    <property type="entry name" value="MBG_2"/>
</dbReference>
<dbReference type="InterPro" id="IPR013320">
    <property type="entry name" value="ConA-like_dom_sf"/>
</dbReference>
<comment type="caution">
    <text evidence="4">The sequence shown here is derived from an EMBL/GenBank/DDBJ whole genome shotgun (WGS) entry which is preliminary data.</text>
</comment>
<dbReference type="InterPro" id="IPR013783">
    <property type="entry name" value="Ig-like_fold"/>
</dbReference>
<dbReference type="Gene3D" id="2.60.120.200">
    <property type="match status" value="1"/>
</dbReference>
<dbReference type="GO" id="GO:0004553">
    <property type="term" value="F:hydrolase activity, hydrolyzing O-glycosyl compounds"/>
    <property type="evidence" value="ECO:0007669"/>
    <property type="project" value="UniProtKB-ARBA"/>
</dbReference>
<dbReference type="SUPFAM" id="SSF49899">
    <property type="entry name" value="Concanavalin A-like lectins/glucanases"/>
    <property type="match status" value="1"/>
</dbReference>
<dbReference type="Gene3D" id="2.60.40.740">
    <property type="match status" value="8"/>
</dbReference>
<dbReference type="InterPro" id="IPR022409">
    <property type="entry name" value="PKD/Chitinase_dom"/>
</dbReference>
<feature type="domain" description="Dystroglycan-type cadherin-like" evidence="3">
    <location>
        <begin position="1767"/>
        <end position="1856"/>
    </location>
</feature>
<feature type="domain" description="PKD/Chitinase" evidence="2">
    <location>
        <begin position="1210"/>
        <end position="1282"/>
    </location>
</feature>
<dbReference type="InterPro" id="IPR006644">
    <property type="entry name" value="Cadg"/>
</dbReference>
<name>A0A2T0SSX6_9BACT</name>
<evidence type="ECO:0000313" key="4">
    <source>
        <dbReference type="EMBL" id="PRY36507.1"/>
    </source>
</evidence>
<dbReference type="Pfam" id="PF05345">
    <property type="entry name" value="He_PIG"/>
    <property type="match status" value="2"/>
</dbReference>
<dbReference type="SUPFAM" id="SSF49299">
    <property type="entry name" value="PKD domain"/>
    <property type="match status" value="1"/>
</dbReference>
<dbReference type="Proteomes" id="UP000238375">
    <property type="component" value="Unassembled WGS sequence"/>
</dbReference>
<dbReference type="Pfam" id="PF13385">
    <property type="entry name" value="Laminin_G_3"/>
    <property type="match status" value="1"/>
</dbReference>
<gene>
    <name evidence="4" type="ORF">CLV58_11298</name>
</gene>
<feature type="domain" description="PKD/Chitinase" evidence="2">
    <location>
        <begin position="1135"/>
        <end position="1207"/>
    </location>
</feature>
<dbReference type="EMBL" id="PVTE01000012">
    <property type="protein sequence ID" value="PRY36507.1"/>
    <property type="molecule type" value="Genomic_DNA"/>
</dbReference>
<proteinExistence type="predicted"/>
<dbReference type="InterPro" id="IPR008964">
    <property type="entry name" value="Invasin/intimin_cell_adhesion"/>
</dbReference>
<dbReference type="InterPro" id="IPR025883">
    <property type="entry name" value="Cadherin-like_domain"/>
</dbReference>
<dbReference type="Gene3D" id="2.60.40.10">
    <property type="entry name" value="Immunoglobulins"/>
    <property type="match status" value="2"/>
</dbReference>
<dbReference type="GO" id="GO:0016020">
    <property type="term" value="C:membrane"/>
    <property type="evidence" value="ECO:0007669"/>
    <property type="project" value="InterPro"/>
</dbReference>